<accession>A0ABV9FVH2</accession>
<keyword evidence="3" id="KW-1185">Reference proteome</keyword>
<reference evidence="3" key="1">
    <citation type="journal article" date="2019" name="Int. J. Syst. Evol. Microbiol.">
        <title>The Global Catalogue of Microorganisms (GCM) 10K type strain sequencing project: providing services to taxonomists for standard genome sequencing and annotation.</title>
        <authorList>
            <consortium name="The Broad Institute Genomics Platform"/>
            <consortium name="The Broad Institute Genome Sequencing Center for Infectious Disease"/>
            <person name="Wu L."/>
            <person name="Ma J."/>
        </authorList>
    </citation>
    <scope>NUCLEOTIDE SEQUENCE [LARGE SCALE GENOMIC DNA]</scope>
    <source>
        <strain evidence="3">CCUG 54520</strain>
    </source>
</reference>
<dbReference type="EMBL" id="JBHSFO010000009">
    <property type="protein sequence ID" value="MFC4605033.1"/>
    <property type="molecule type" value="Genomic_DNA"/>
</dbReference>
<organism evidence="2 3">
    <name type="scientific">Rhodococcus kronopolitis</name>
    <dbReference type="NCBI Taxonomy" id="1460226"/>
    <lineage>
        <taxon>Bacteria</taxon>
        <taxon>Bacillati</taxon>
        <taxon>Actinomycetota</taxon>
        <taxon>Actinomycetes</taxon>
        <taxon>Mycobacteriales</taxon>
        <taxon>Nocardiaceae</taxon>
        <taxon>Rhodococcus</taxon>
    </lineage>
</organism>
<dbReference type="Proteomes" id="UP001595914">
    <property type="component" value="Unassembled WGS sequence"/>
</dbReference>
<sequence length="45" mass="4103">MSSDLSDLFGGLSTVFTALDGLSSGSSDGGSSSGGSGSLSSLSAG</sequence>
<dbReference type="RefSeq" id="WP_378418321.1">
    <property type="nucleotide sequence ID" value="NZ_JBHSFO010000009.1"/>
</dbReference>
<feature type="compositionally biased region" description="Gly residues" evidence="1">
    <location>
        <begin position="27"/>
        <end position="37"/>
    </location>
</feature>
<proteinExistence type="predicted"/>
<protein>
    <submittedName>
        <fullName evidence="2">Uncharacterized protein</fullName>
    </submittedName>
</protein>
<name>A0ABV9FVH2_9NOCA</name>
<feature type="region of interest" description="Disordered" evidence="1">
    <location>
        <begin position="23"/>
        <end position="45"/>
    </location>
</feature>
<gene>
    <name evidence="2" type="ORF">ACFO6S_15140</name>
</gene>
<comment type="caution">
    <text evidence="2">The sequence shown here is derived from an EMBL/GenBank/DDBJ whole genome shotgun (WGS) entry which is preliminary data.</text>
</comment>
<evidence type="ECO:0000313" key="3">
    <source>
        <dbReference type="Proteomes" id="UP001595914"/>
    </source>
</evidence>
<evidence type="ECO:0000313" key="2">
    <source>
        <dbReference type="EMBL" id="MFC4605033.1"/>
    </source>
</evidence>
<evidence type="ECO:0000256" key="1">
    <source>
        <dbReference type="SAM" id="MobiDB-lite"/>
    </source>
</evidence>